<proteinExistence type="predicted"/>
<dbReference type="Proteomes" id="UP000599437">
    <property type="component" value="Unassembled WGS sequence"/>
</dbReference>
<dbReference type="RefSeq" id="WP_189714884.1">
    <property type="nucleotide sequence ID" value="NZ_BMVO01000003.1"/>
</dbReference>
<comment type="caution">
    <text evidence="1">The sequence shown here is derived from an EMBL/GenBank/DDBJ whole genome shotgun (WGS) entry which is preliminary data.</text>
</comment>
<evidence type="ECO:0000313" key="2">
    <source>
        <dbReference type="Proteomes" id="UP000599437"/>
    </source>
</evidence>
<sequence>MQTLTFPSGTTVDLPQGMTVCQSPETVTYDCARVVPVGTTPAGRSVFTSFSCAAYSRAADVLDQRREVAERERYVQLAASKGRRTDRLEEYRDHHRRVLDRTLAEYASDPAPCTCA</sequence>
<name>A0ABQ3DGY2_9ACTN</name>
<gene>
    <name evidence="1" type="ORF">GCM10010346_16410</name>
</gene>
<evidence type="ECO:0000313" key="1">
    <source>
        <dbReference type="EMBL" id="GHA94364.1"/>
    </source>
</evidence>
<accession>A0ABQ3DGY2</accession>
<protein>
    <submittedName>
        <fullName evidence="1">Uncharacterized protein</fullName>
    </submittedName>
</protein>
<keyword evidence="2" id="KW-1185">Reference proteome</keyword>
<organism evidence="1 2">
    <name type="scientific">Streptomyces chryseus</name>
    <dbReference type="NCBI Taxonomy" id="68186"/>
    <lineage>
        <taxon>Bacteria</taxon>
        <taxon>Bacillati</taxon>
        <taxon>Actinomycetota</taxon>
        <taxon>Actinomycetes</taxon>
        <taxon>Kitasatosporales</taxon>
        <taxon>Streptomycetaceae</taxon>
        <taxon>Streptomyces</taxon>
    </lineage>
</organism>
<dbReference type="EMBL" id="BMVO01000003">
    <property type="protein sequence ID" value="GHA94364.1"/>
    <property type="molecule type" value="Genomic_DNA"/>
</dbReference>
<reference evidence="2" key="1">
    <citation type="journal article" date="2019" name="Int. J. Syst. Evol. Microbiol.">
        <title>The Global Catalogue of Microorganisms (GCM) 10K type strain sequencing project: providing services to taxonomists for standard genome sequencing and annotation.</title>
        <authorList>
            <consortium name="The Broad Institute Genomics Platform"/>
            <consortium name="The Broad Institute Genome Sequencing Center for Infectious Disease"/>
            <person name="Wu L."/>
            <person name="Ma J."/>
        </authorList>
    </citation>
    <scope>NUCLEOTIDE SEQUENCE [LARGE SCALE GENOMIC DNA]</scope>
    <source>
        <strain evidence="2">JCM 4737</strain>
    </source>
</reference>